<feature type="chain" id="PRO_5017319396" evidence="2">
    <location>
        <begin position="36"/>
        <end position="168"/>
    </location>
</feature>
<keyword evidence="5" id="KW-1185">Reference proteome</keyword>
<evidence type="ECO:0000259" key="3">
    <source>
        <dbReference type="Pfam" id="PF07883"/>
    </source>
</evidence>
<protein>
    <submittedName>
        <fullName evidence="4">Cupin domain</fullName>
    </submittedName>
</protein>
<dbReference type="InterPro" id="IPR013096">
    <property type="entry name" value="Cupin_2"/>
</dbReference>
<keyword evidence="1" id="KW-0479">Metal-binding</keyword>
<proteinExistence type="predicted"/>
<evidence type="ECO:0000313" key="5">
    <source>
        <dbReference type="Proteomes" id="UP000253083"/>
    </source>
</evidence>
<dbReference type="Proteomes" id="UP000253083">
    <property type="component" value="Unassembled WGS sequence"/>
</dbReference>
<keyword evidence="2" id="KW-0732">Signal</keyword>
<organism evidence="4 5">
    <name type="scientific">Arenicella xantha</name>
    <dbReference type="NCBI Taxonomy" id="644221"/>
    <lineage>
        <taxon>Bacteria</taxon>
        <taxon>Pseudomonadati</taxon>
        <taxon>Pseudomonadota</taxon>
        <taxon>Gammaproteobacteria</taxon>
        <taxon>Arenicellales</taxon>
        <taxon>Arenicellaceae</taxon>
        <taxon>Arenicella</taxon>
    </lineage>
</organism>
<dbReference type="InterPro" id="IPR014710">
    <property type="entry name" value="RmlC-like_jellyroll"/>
</dbReference>
<evidence type="ECO:0000313" key="4">
    <source>
        <dbReference type="EMBL" id="RBP48822.1"/>
    </source>
</evidence>
<dbReference type="RefSeq" id="WP_113955417.1">
    <property type="nucleotide sequence ID" value="NZ_QNRT01000005.1"/>
</dbReference>
<name>A0A395JGB3_9GAMM</name>
<feature type="domain" description="Cupin type-2" evidence="3">
    <location>
        <begin position="85"/>
        <end position="152"/>
    </location>
</feature>
<dbReference type="Pfam" id="PF07883">
    <property type="entry name" value="Cupin_2"/>
    <property type="match status" value="1"/>
</dbReference>
<sequence>MNKTMRLTQKNGVFRLLLKPAVLLIFGLNVVAASADQSTEEDAPRLIDSAIVSQEQAHKTQYDGSVFYTYFMGDSVGTVDTITGVAVLNPGKEIHPPHAHANEEYLMILEGTGEWNLNGKISKANTGDLLYAAPWDLHGILNTGETPLKFVVFRWNSKGLPVPPSPSE</sequence>
<dbReference type="PANTHER" id="PTHR35848">
    <property type="entry name" value="OXALATE-BINDING PROTEIN"/>
    <property type="match status" value="1"/>
</dbReference>
<feature type="signal peptide" evidence="2">
    <location>
        <begin position="1"/>
        <end position="35"/>
    </location>
</feature>
<evidence type="ECO:0000256" key="2">
    <source>
        <dbReference type="SAM" id="SignalP"/>
    </source>
</evidence>
<comment type="caution">
    <text evidence="4">The sequence shown here is derived from an EMBL/GenBank/DDBJ whole genome shotgun (WGS) entry which is preliminary data.</text>
</comment>
<dbReference type="InParanoid" id="A0A395JGB3"/>
<accession>A0A395JGB3</accession>
<dbReference type="InterPro" id="IPR051610">
    <property type="entry name" value="GPI/OXD"/>
</dbReference>
<dbReference type="InterPro" id="IPR011051">
    <property type="entry name" value="RmlC_Cupin_sf"/>
</dbReference>
<dbReference type="OrthoDB" id="9806121at2"/>
<dbReference type="PANTHER" id="PTHR35848:SF6">
    <property type="entry name" value="CUPIN TYPE-2 DOMAIN-CONTAINING PROTEIN"/>
    <property type="match status" value="1"/>
</dbReference>
<dbReference type="EMBL" id="QNRT01000005">
    <property type="protein sequence ID" value="RBP48822.1"/>
    <property type="molecule type" value="Genomic_DNA"/>
</dbReference>
<dbReference type="AlphaFoldDB" id="A0A395JGB3"/>
<reference evidence="4 5" key="1">
    <citation type="submission" date="2018-06" db="EMBL/GenBank/DDBJ databases">
        <title>Genomic Encyclopedia of Type Strains, Phase IV (KMG-IV): sequencing the most valuable type-strain genomes for metagenomic binning, comparative biology and taxonomic classification.</title>
        <authorList>
            <person name="Goeker M."/>
        </authorList>
    </citation>
    <scope>NUCLEOTIDE SEQUENCE [LARGE SCALE GENOMIC DNA]</scope>
    <source>
        <strain evidence="4 5">DSM 24032</strain>
    </source>
</reference>
<gene>
    <name evidence="4" type="ORF">DFR28_105161</name>
</gene>
<dbReference type="Gene3D" id="2.60.120.10">
    <property type="entry name" value="Jelly Rolls"/>
    <property type="match status" value="1"/>
</dbReference>
<evidence type="ECO:0000256" key="1">
    <source>
        <dbReference type="ARBA" id="ARBA00022723"/>
    </source>
</evidence>
<dbReference type="SUPFAM" id="SSF51182">
    <property type="entry name" value="RmlC-like cupins"/>
    <property type="match status" value="1"/>
</dbReference>
<dbReference type="GO" id="GO:0046872">
    <property type="term" value="F:metal ion binding"/>
    <property type="evidence" value="ECO:0007669"/>
    <property type="project" value="UniProtKB-KW"/>
</dbReference>